<dbReference type="InterPro" id="IPR023620">
    <property type="entry name" value="SmpB"/>
</dbReference>
<dbReference type="HAMAP" id="MF_00023">
    <property type="entry name" value="SmpB"/>
    <property type="match status" value="1"/>
</dbReference>
<protein>
    <submittedName>
        <fullName evidence="3">SsrA-binding protein</fullName>
    </submittedName>
</protein>
<dbReference type="SUPFAM" id="SSF74982">
    <property type="entry name" value="Small protein B (SmpB)"/>
    <property type="match status" value="1"/>
</dbReference>
<dbReference type="Pfam" id="PF01668">
    <property type="entry name" value="SmpB"/>
    <property type="match status" value="1"/>
</dbReference>
<dbReference type="PROSITE" id="PS01317">
    <property type="entry name" value="SSRP"/>
    <property type="match status" value="1"/>
</dbReference>
<dbReference type="NCBIfam" id="NF003843">
    <property type="entry name" value="PRK05422.1"/>
    <property type="match status" value="1"/>
</dbReference>
<dbReference type="Gene3D" id="2.40.280.10">
    <property type="match status" value="1"/>
</dbReference>
<evidence type="ECO:0000256" key="2">
    <source>
        <dbReference type="ARBA" id="ARBA00022884"/>
    </source>
</evidence>
<dbReference type="PANTHER" id="PTHR30308:SF2">
    <property type="entry name" value="SSRA-BINDING PROTEIN"/>
    <property type="match status" value="1"/>
</dbReference>
<dbReference type="AlphaFoldDB" id="A0A645FES2"/>
<keyword evidence="1" id="KW-0963">Cytoplasm</keyword>
<dbReference type="GO" id="GO:0070930">
    <property type="term" value="P:trans-translation-dependent protein tagging"/>
    <property type="evidence" value="ECO:0007669"/>
    <property type="project" value="TreeGrafter"/>
</dbReference>
<organism evidence="3">
    <name type="scientific">bioreactor metagenome</name>
    <dbReference type="NCBI Taxonomy" id="1076179"/>
    <lineage>
        <taxon>unclassified sequences</taxon>
        <taxon>metagenomes</taxon>
        <taxon>ecological metagenomes</taxon>
    </lineage>
</organism>
<proteinExistence type="inferred from homology"/>
<dbReference type="NCBIfam" id="TIGR00086">
    <property type="entry name" value="smpB"/>
    <property type="match status" value="1"/>
</dbReference>
<accession>A0A645FES2</accession>
<dbReference type="CDD" id="cd09294">
    <property type="entry name" value="SmpB"/>
    <property type="match status" value="1"/>
</dbReference>
<sequence>MAENTKNVASNRKAYHEYFIEDKYEAGIVLVGTEVKSIRQGKVNLKDSYVNIKDGEAYVLNMHISPYEQGNIYNVDPLRPRKLLLNKREIRKLLGLATLKGYSLIPLSLYLKNGLVKMELAVAKGKKNYDKRQDLAKKDAERRIQQKQDY</sequence>
<dbReference type="PANTHER" id="PTHR30308">
    <property type="entry name" value="TMRNA-BINDING COMPONENT OF TRANS-TRANSLATION TAGGING COMPLEX"/>
    <property type="match status" value="1"/>
</dbReference>
<dbReference type="GO" id="GO:0003723">
    <property type="term" value="F:RNA binding"/>
    <property type="evidence" value="ECO:0007669"/>
    <property type="project" value="UniProtKB-KW"/>
</dbReference>
<dbReference type="GO" id="GO:0005829">
    <property type="term" value="C:cytosol"/>
    <property type="evidence" value="ECO:0007669"/>
    <property type="project" value="TreeGrafter"/>
</dbReference>
<evidence type="ECO:0000256" key="1">
    <source>
        <dbReference type="ARBA" id="ARBA00022490"/>
    </source>
</evidence>
<dbReference type="InterPro" id="IPR020081">
    <property type="entry name" value="SsrA-bd_prot_CS"/>
</dbReference>
<comment type="caution">
    <text evidence="3">The sequence shown here is derived from an EMBL/GenBank/DDBJ whole genome shotgun (WGS) entry which is preliminary data.</text>
</comment>
<dbReference type="EMBL" id="VSSQ01059223">
    <property type="protein sequence ID" value="MPN12807.1"/>
    <property type="molecule type" value="Genomic_DNA"/>
</dbReference>
<dbReference type="InterPro" id="IPR000037">
    <property type="entry name" value="SsrA-bd_prot"/>
</dbReference>
<name>A0A645FES2_9ZZZZ</name>
<evidence type="ECO:0000313" key="3">
    <source>
        <dbReference type="EMBL" id="MPN12807.1"/>
    </source>
</evidence>
<reference evidence="3" key="1">
    <citation type="submission" date="2019-08" db="EMBL/GenBank/DDBJ databases">
        <authorList>
            <person name="Kucharzyk K."/>
            <person name="Murdoch R.W."/>
            <person name="Higgins S."/>
            <person name="Loffler F."/>
        </authorList>
    </citation>
    <scope>NUCLEOTIDE SEQUENCE</scope>
</reference>
<gene>
    <name evidence="3" type="primary">smpB_50</name>
    <name evidence="3" type="ORF">SDC9_160127</name>
</gene>
<keyword evidence="2" id="KW-0694">RNA-binding</keyword>